<keyword evidence="2" id="KW-0119">Carbohydrate metabolism</keyword>
<feature type="signal peptide" evidence="4">
    <location>
        <begin position="1"/>
        <end position="32"/>
    </location>
</feature>
<dbReference type="Pfam" id="PF22633">
    <property type="entry name" value="F5_F8_type_C_2"/>
    <property type="match status" value="1"/>
</dbReference>
<dbReference type="InterPro" id="IPR008979">
    <property type="entry name" value="Galactose-bd-like_sf"/>
</dbReference>
<gene>
    <name evidence="7" type="ORF">FLX08_34635</name>
</gene>
<dbReference type="SUPFAM" id="SSF49785">
    <property type="entry name" value="Galactose-binding domain-like"/>
    <property type="match status" value="3"/>
</dbReference>
<dbReference type="SMART" id="SM00710">
    <property type="entry name" value="PbH1"/>
    <property type="match status" value="5"/>
</dbReference>
<name>A0A544YAU8_9ACTN</name>
<proteinExistence type="predicted"/>
<keyword evidence="2" id="KW-0624">Polysaccharide degradation</keyword>
<comment type="caution">
    <text evidence="7">The sequence shown here is derived from an EMBL/GenBank/DDBJ whole genome shotgun (WGS) entry which is preliminary data.</text>
</comment>
<accession>A0A544YAU8</accession>
<dbReference type="Gene3D" id="2.60.40.10">
    <property type="entry name" value="Immunoglobulins"/>
    <property type="match status" value="5"/>
</dbReference>
<dbReference type="CDD" id="cd00063">
    <property type="entry name" value="FN3"/>
    <property type="match status" value="2"/>
</dbReference>
<feature type="domain" description="Fibronectin type-III" evidence="6">
    <location>
        <begin position="420"/>
        <end position="508"/>
    </location>
</feature>
<sequence>MSKTHVPLLRLIAVVAAACLLAVAAPLSPASAAGGPNLATGRTVTVSTSTSPYVPGNLNDGNQGTYWESANNAFPPQGSAQWAQVDLGGATSIDQVVLKLPASWEARTQTLSVQGSTDGTNFSTLAASAGRAFSPASGNAVTIGFAATSTRYVRINVTANTAWPAAQLSEIEVYGAATASGNLALGKTMRESAHADVYGAGNANDGNQATYWESANNAFPQWLQVDLGASTAVNRVVLKLPPTWEARTQTLAVQGGTDGTNFSTLAASAGRAFDPASGNTVAITFSTANVRYVRINVTANTAWPAAQISEFEVYGPAPTGDTQAPAAPANLAYTEPGSGQIRLTWSASTDNVGVTGYDVYANGVLRTSVAGNVTTYTDSQPTTATVTYYVRARDAAGNESADSNTVTRNGATGDTQAPTAPSNLAYTETTPGQVMLTWSASTDNVGVTGYDVYANNVLRGSVAGNVTTYTDSQPTTATVTYYVRARDAAGNESADSNTVTRNGATGDTQAPTAPSNLAYTETTPGQVMLTWSASTDNVGVTGYDVYANNVLRGSVAGNVTTYTDSQPTTATVTYYVRARDAAGNESADSNTVTRNGSGGGGSNMAVGKPITASSSTFTYVAANANDNDLTTYWEGAGGSYPQTLTVQLGANAVVSSVVLKLNPDAAWSTRTQTIQVLGREQSAPGFTNLAGAATYTFNPATGNTVTIPVSGTVADVQLRFTANSGAPAGQVAEFQVIGTPAPNPDLTVTSLSASPASPVETDAVTLSATVRNAGTLGSGATNVNFYLGGAKVGTAAVGALAAGASATVTANIGQRDAGSYPLSAKVDESNAVIEQNETNNSFSASSPLVVRPVDSSDLVAAPVSWTPGNPAGGSTVTFTVAIKNQGTVASAGGAHGITLTIANDSGTVVKTLTGSYSGAIAAGSTTSPVTLGTWTAANGRYTVKTVLAADANELPVKQANNTSSLPFFAGRGANMPYDMYEAEDGVTGGGATVVGPNRTIGDLAGEASGRKAVRLTTTGSYVEWTTRADTNTLVTRFSIPDAAGGGGTDATLNVYVNGSFLKAINLTSKYAWLYGPEASPGNSPGAGGPRHIYDEANLLLGTTVPKGSRIRLQKDAANTSSYAIDFVNLEQVSAIPDPDPATYAVPAGFTHQDVQNALDRVRMDTTGTLVGVYLPAGDYQTSGKFQVYGKPVKVTGAGPWFTRFYAPSTQENTDVGFRAEASANGSTFSGFAYFGNYTSRIDGPGKVFDWSNVANMTIDDIWVEHQVCMYWGANTDNITIRNSRIRDTFADGVNMTNGSTDNLVSNNEARSTGDDSFALFSAIDAGGADEKNNVYENLTAILPWRAAAIAVYGGYANTFRNIYIADTLTYSGITISSLDFGYPMNGFGASPPTVFDNISIVRAGGHFWGRQTFPAIWLFSASKVFQGIRVSNVDIVDPTYSGIMFQTQYLGGRPVNPIKDTVFTNVSISGAHRSGDEFDAKSGFGLWANELPEPDQGPAVGSVTFDNLRLSDNYQDVKNTTSTFTINVNP</sequence>
<keyword evidence="1" id="KW-0326">Glycosidase</keyword>
<dbReference type="InterPro" id="IPR011635">
    <property type="entry name" value="CARDB"/>
</dbReference>
<dbReference type="InterPro" id="IPR006626">
    <property type="entry name" value="PbH1"/>
</dbReference>
<dbReference type="InterPro" id="IPR003961">
    <property type="entry name" value="FN3_dom"/>
</dbReference>
<organism evidence="7 8">
    <name type="scientific">Microbispora hainanensis</name>
    <dbReference type="NCBI Taxonomy" id="568844"/>
    <lineage>
        <taxon>Bacteria</taxon>
        <taxon>Bacillati</taxon>
        <taxon>Actinomycetota</taxon>
        <taxon>Actinomycetes</taxon>
        <taxon>Streptosporangiales</taxon>
        <taxon>Streptosporangiaceae</taxon>
        <taxon>Microbispora</taxon>
    </lineage>
</organism>
<dbReference type="InterPro" id="IPR051941">
    <property type="entry name" value="BG_Antigen-Binding_Lectin"/>
</dbReference>
<keyword evidence="7" id="KW-0378">Hydrolase</keyword>
<dbReference type="PANTHER" id="PTHR45713:SF6">
    <property type="entry name" value="F5_8 TYPE C DOMAIN-CONTAINING PROTEIN"/>
    <property type="match status" value="1"/>
</dbReference>
<evidence type="ECO:0000256" key="2">
    <source>
        <dbReference type="ARBA" id="ARBA00023326"/>
    </source>
</evidence>
<dbReference type="EMBL" id="VIRM01000062">
    <property type="protein sequence ID" value="TQS13866.1"/>
    <property type="molecule type" value="Genomic_DNA"/>
</dbReference>
<protein>
    <submittedName>
        <fullName evidence="7">Secreted glycosyl hydrolase</fullName>
    </submittedName>
</protein>
<dbReference type="InterPro" id="IPR055149">
    <property type="entry name" value="Agl_cat_D2"/>
</dbReference>
<evidence type="ECO:0000256" key="1">
    <source>
        <dbReference type="ARBA" id="ARBA00023295"/>
    </source>
</evidence>
<evidence type="ECO:0000259" key="6">
    <source>
        <dbReference type="PROSITE" id="PS50853"/>
    </source>
</evidence>
<keyword evidence="4" id="KW-0732">Signal</keyword>
<dbReference type="SMART" id="SM00231">
    <property type="entry name" value="FA58C"/>
    <property type="match status" value="2"/>
</dbReference>
<feature type="region of interest" description="Disordered" evidence="3">
    <location>
        <begin position="489"/>
        <end position="516"/>
    </location>
</feature>
<dbReference type="SUPFAM" id="SSF51126">
    <property type="entry name" value="Pectin lyase-like"/>
    <property type="match status" value="1"/>
</dbReference>
<dbReference type="SUPFAM" id="SSF49265">
    <property type="entry name" value="Fibronectin type III"/>
    <property type="match status" value="2"/>
</dbReference>
<evidence type="ECO:0000259" key="5">
    <source>
        <dbReference type="PROSITE" id="PS50022"/>
    </source>
</evidence>
<dbReference type="Pfam" id="PF07705">
    <property type="entry name" value="CARDB"/>
    <property type="match status" value="1"/>
</dbReference>
<dbReference type="PROSITE" id="PS50022">
    <property type="entry name" value="FA58C_3"/>
    <property type="match status" value="3"/>
</dbReference>
<feature type="compositionally biased region" description="Polar residues" evidence="3">
    <location>
        <begin position="400"/>
        <end position="426"/>
    </location>
</feature>
<dbReference type="CDD" id="cd14490">
    <property type="entry name" value="CBM6-CBM35-CBM36_like_1"/>
    <property type="match status" value="1"/>
</dbReference>
<dbReference type="Pfam" id="PF22816">
    <property type="entry name" value="CatAgl_D2"/>
    <property type="match status" value="1"/>
</dbReference>
<evidence type="ECO:0000313" key="7">
    <source>
        <dbReference type="EMBL" id="TQS13866.1"/>
    </source>
</evidence>
<evidence type="ECO:0000313" key="8">
    <source>
        <dbReference type="Proteomes" id="UP000316541"/>
    </source>
</evidence>
<dbReference type="GO" id="GO:0000272">
    <property type="term" value="P:polysaccharide catabolic process"/>
    <property type="evidence" value="ECO:0007669"/>
    <property type="project" value="UniProtKB-KW"/>
</dbReference>
<dbReference type="InterPro" id="IPR012334">
    <property type="entry name" value="Pectin_lyas_fold"/>
</dbReference>
<dbReference type="Gene3D" id="2.60.120.260">
    <property type="entry name" value="Galactose-binding domain-like"/>
    <property type="match status" value="3"/>
</dbReference>
<dbReference type="Pfam" id="PF00754">
    <property type="entry name" value="F5_F8_type_C"/>
    <property type="match status" value="2"/>
</dbReference>
<feature type="domain" description="F5/8 type C" evidence="5">
    <location>
        <begin position="593"/>
        <end position="739"/>
    </location>
</feature>
<dbReference type="InterPro" id="IPR000421">
    <property type="entry name" value="FA58C"/>
</dbReference>
<evidence type="ECO:0000256" key="3">
    <source>
        <dbReference type="SAM" id="MobiDB-lite"/>
    </source>
</evidence>
<feature type="chain" id="PRO_5021838661" evidence="4">
    <location>
        <begin position="33"/>
        <end position="1530"/>
    </location>
</feature>
<dbReference type="PANTHER" id="PTHR45713">
    <property type="entry name" value="FTP DOMAIN-CONTAINING PROTEIN"/>
    <property type="match status" value="1"/>
</dbReference>
<feature type="compositionally biased region" description="Polar residues" evidence="3">
    <location>
        <begin position="493"/>
        <end position="516"/>
    </location>
</feature>
<reference evidence="7 8" key="1">
    <citation type="submission" date="2019-07" db="EMBL/GenBank/DDBJ databases">
        <title>Microbispora hainanensis DSM 45428.</title>
        <authorList>
            <person name="Thawai C."/>
        </authorList>
    </citation>
    <scope>NUCLEOTIDE SEQUENCE [LARGE SCALE GENOMIC DNA]</scope>
    <source>
        <strain evidence="7 8">DSM 45428</strain>
    </source>
</reference>
<feature type="domain" description="F5/8 type C" evidence="5">
    <location>
        <begin position="166"/>
        <end position="316"/>
    </location>
</feature>
<dbReference type="Proteomes" id="UP000316541">
    <property type="component" value="Unassembled WGS sequence"/>
</dbReference>
<dbReference type="PROSITE" id="PS50853">
    <property type="entry name" value="FN3"/>
    <property type="match status" value="1"/>
</dbReference>
<feature type="domain" description="F5/8 type C" evidence="5">
    <location>
        <begin position="24"/>
        <end position="163"/>
    </location>
</feature>
<dbReference type="GO" id="GO:0016798">
    <property type="term" value="F:hydrolase activity, acting on glycosyl bonds"/>
    <property type="evidence" value="ECO:0007669"/>
    <property type="project" value="UniProtKB-KW"/>
</dbReference>
<dbReference type="Gene3D" id="2.160.20.10">
    <property type="entry name" value="Single-stranded right-handed beta-helix, Pectin lyase-like"/>
    <property type="match status" value="1"/>
</dbReference>
<dbReference type="InterPro" id="IPR033801">
    <property type="entry name" value="CBM6-CBM35-CBM36-like_1"/>
</dbReference>
<evidence type="ECO:0000256" key="4">
    <source>
        <dbReference type="SAM" id="SignalP"/>
    </source>
</evidence>
<dbReference type="InterPro" id="IPR036116">
    <property type="entry name" value="FN3_sf"/>
</dbReference>
<dbReference type="Pfam" id="PF22815">
    <property type="entry name" value="CatAgl_D1"/>
    <property type="match status" value="1"/>
</dbReference>
<dbReference type="InterPro" id="IPR011050">
    <property type="entry name" value="Pectin_lyase_fold/virulence"/>
</dbReference>
<feature type="region of interest" description="Disordered" evidence="3">
    <location>
        <begin position="396"/>
        <end position="426"/>
    </location>
</feature>
<dbReference type="SMART" id="SM00060">
    <property type="entry name" value="FN3"/>
    <property type="match status" value="3"/>
</dbReference>
<dbReference type="InterPro" id="IPR013783">
    <property type="entry name" value="Ig-like_fold"/>
</dbReference>